<dbReference type="InterPro" id="IPR019035">
    <property type="entry name" value="Mediator_Med12"/>
</dbReference>
<evidence type="ECO:0000256" key="5">
    <source>
        <dbReference type="ARBA" id="ARBA00022491"/>
    </source>
</evidence>
<dbReference type="GO" id="GO:0016592">
    <property type="term" value="C:mediator complex"/>
    <property type="evidence" value="ECO:0007669"/>
    <property type="project" value="InterPro"/>
</dbReference>
<evidence type="ECO:0000256" key="7">
    <source>
        <dbReference type="ARBA" id="ARBA00023159"/>
    </source>
</evidence>
<organism evidence="14 15">
    <name type="scientific">Calycina marina</name>
    <dbReference type="NCBI Taxonomy" id="1763456"/>
    <lineage>
        <taxon>Eukaryota</taxon>
        <taxon>Fungi</taxon>
        <taxon>Dikarya</taxon>
        <taxon>Ascomycota</taxon>
        <taxon>Pezizomycotina</taxon>
        <taxon>Leotiomycetes</taxon>
        <taxon>Helotiales</taxon>
        <taxon>Pezizellaceae</taxon>
        <taxon>Calycina</taxon>
    </lineage>
</organism>
<evidence type="ECO:0000256" key="9">
    <source>
        <dbReference type="ARBA" id="ARBA00023242"/>
    </source>
</evidence>
<keyword evidence="9" id="KW-0539">Nucleus</keyword>
<comment type="function">
    <text evidence="10">Component of the SRB8-11 complex. The SRB8-11 complex is a regulatory module of the Mediator complex which is itself involved in regulation of basal and activated RNA polymerase II-dependent transcription. The SRB8-11 complex may be involved in the transcriptional repression of a subset of genes regulated by Mediator. It may inhibit the association of the Mediator complex with RNA polymerase II to form the holoenzyme complex.</text>
</comment>
<evidence type="ECO:0000256" key="1">
    <source>
        <dbReference type="ARBA" id="ARBA00004123"/>
    </source>
</evidence>
<proteinExistence type="inferred from homology"/>
<dbReference type="EMBL" id="MU253773">
    <property type="protein sequence ID" value="KAG9247404.1"/>
    <property type="molecule type" value="Genomic_DNA"/>
</dbReference>
<dbReference type="OrthoDB" id="20828at2759"/>
<dbReference type="PANTHER" id="PTHR46567">
    <property type="entry name" value="MEDIATOR OF RNA POLYMERASE II TRANSCRIPTION SUBUNIT 12"/>
    <property type="match status" value="1"/>
</dbReference>
<evidence type="ECO:0000256" key="8">
    <source>
        <dbReference type="ARBA" id="ARBA00023163"/>
    </source>
</evidence>
<dbReference type="GO" id="GO:0006357">
    <property type="term" value="P:regulation of transcription by RNA polymerase II"/>
    <property type="evidence" value="ECO:0007669"/>
    <property type="project" value="InterPro"/>
</dbReference>
<evidence type="ECO:0000256" key="6">
    <source>
        <dbReference type="ARBA" id="ARBA00023015"/>
    </source>
</evidence>
<feature type="compositionally biased region" description="Basic and acidic residues" evidence="12">
    <location>
        <begin position="155"/>
        <end position="169"/>
    </location>
</feature>
<evidence type="ECO:0000256" key="3">
    <source>
        <dbReference type="ARBA" id="ARBA00011629"/>
    </source>
</evidence>
<feature type="compositionally biased region" description="Polar residues" evidence="12">
    <location>
        <begin position="8"/>
        <end position="22"/>
    </location>
</feature>
<evidence type="ECO:0000256" key="10">
    <source>
        <dbReference type="ARBA" id="ARBA00025661"/>
    </source>
</evidence>
<evidence type="ECO:0000259" key="13">
    <source>
        <dbReference type="SMART" id="SM01281"/>
    </source>
</evidence>
<dbReference type="Proteomes" id="UP000887226">
    <property type="component" value="Unassembled WGS sequence"/>
</dbReference>
<dbReference type="InterPro" id="IPR057344">
    <property type="entry name" value="ARM_SRB8"/>
</dbReference>
<evidence type="ECO:0000256" key="11">
    <source>
        <dbReference type="ARBA" id="ARBA00032010"/>
    </source>
</evidence>
<keyword evidence="5" id="KW-0678">Repressor</keyword>
<evidence type="ECO:0000313" key="15">
    <source>
        <dbReference type="Proteomes" id="UP000887226"/>
    </source>
</evidence>
<reference evidence="14" key="1">
    <citation type="journal article" date="2021" name="IMA Fungus">
        <title>Genomic characterization of three marine fungi, including Emericellopsis atlantica sp. nov. with signatures of a generalist lifestyle and marine biomass degradation.</title>
        <authorList>
            <person name="Hagestad O.C."/>
            <person name="Hou L."/>
            <person name="Andersen J.H."/>
            <person name="Hansen E.H."/>
            <person name="Altermark B."/>
            <person name="Li C."/>
            <person name="Kuhnert E."/>
            <person name="Cox R.J."/>
            <person name="Crous P.W."/>
            <person name="Spatafora J.W."/>
            <person name="Lail K."/>
            <person name="Amirebrahimi M."/>
            <person name="Lipzen A."/>
            <person name="Pangilinan J."/>
            <person name="Andreopoulos W."/>
            <person name="Hayes R.D."/>
            <person name="Ng V."/>
            <person name="Grigoriev I.V."/>
            <person name="Jackson S.A."/>
            <person name="Sutton T.D.S."/>
            <person name="Dobson A.D.W."/>
            <person name="Rama T."/>
        </authorList>
    </citation>
    <scope>NUCLEOTIDE SEQUENCE</scope>
    <source>
        <strain evidence="14">TRa3180A</strain>
    </source>
</reference>
<evidence type="ECO:0000256" key="2">
    <source>
        <dbReference type="ARBA" id="ARBA00010289"/>
    </source>
</evidence>
<protein>
    <recommendedName>
        <fullName evidence="4">Mediator of RNA polymerase II transcription subunit 12</fullName>
    </recommendedName>
    <alternativeName>
        <fullName evidence="11">Mediator complex subunit 12</fullName>
    </alternativeName>
</protein>
<dbReference type="Pfam" id="PF09497">
    <property type="entry name" value="Med12"/>
    <property type="match status" value="1"/>
</dbReference>
<dbReference type="Pfam" id="PF25326">
    <property type="entry name" value="ARM_SRB8"/>
    <property type="match status" value="1"/>
</dbReference>
<feature type="region of interest" description="Disordered" evidence="12">
    <location>
        <begin position="135"/>
        <end position="186"/>
    </location>
</feature>
<sequence length="1470" mass="164323">MTGRPSLGGTQRQPQKSVSVANIIQWPPPSRTLSQLLPPPSPSRRSNDGLGDMSFEGSDVASNHHGPAITREGSRLKLEMGKSRRPSSVDSPKADPIPTWRPLQQPREKPQMLFNMPSTSCMSSRFAQDGANIETNIKPMPMPKRPKLHATSTNEKPRPVPVVKKDTRPKPFTLETPAAAPHYPPNGRADFFPWTGNHPEDHYNETAIRHGYFDKSNMLQNETGSGRVAVHAKLKDRGGLQMLSSLFTTVLVQRRNHGQITSASTFKPPPRVTVTDTKRETWLKDLANSTIPLRRLSRSIPHGIRGKALLDQSLGKNIPIERAVWLAKCVGANDLRSSRRKGANGTFTMGSETKWIRDFTVCVEQFVESIVGICGEKDFKSRINYAVRLATYFHAEHLLEREHYMDWLVSSLEKAPQEKLPIWLLITQVYWKDLLSFRKFGPRLATALLSHMSETISHPDADILAPLSDRLKTLVKAMLVSNPEDFIAPTSWFKYRLSLESIVEGDQRFKAVFFAIDRRNSQLTPRRMGSAASPRRHLIERLDTTLFKPLLPGFARLCWEIDSDKDLLIQALLEWATSAHRPGRGKVFVAVRVLRQWSRLGAPVTHAILVFLDSRNCENGRDRCALYHLVSELARSGHFSTPIYLQWLIARGGLYSIDDVAEGGPCATRLLAELPTHNFTDSMDAVRVSLLHRVGFPVENEHLDIDKHEGFLNKSLLRMQSVKDIDVDIYDNFRENHKSLSYNVSRTVKSEMGLWLRQKVLDQFQQSTISESSDQWGVTSKGERPLPITAAEFNTIRDYLGATEDYAMLADIVKAVTNSNEPEVLASCADTLNLNFDTFSAIGALSDLFEVLIRRMRAIVGDGSFPRVLLVALSDLATRVPEQEVVAQQLSQELIRSDRKTAADACSPVSDQMFGAMETTELDFTDEMEKILASGNSMDQPTLERLFQWICNRLEESWEKSPDPHRRCGLLLTRLRTFDTQQFDVLMAAWVKYFLNLGCRPSMSQVFGPLISFGSLALKDVAAICASDFAESGSGNSRVSSEMLALLIAPANLPEATTVEEMYHLRIKQRQMQIDQPLESLLIIRRAFENYNFRADSKVDPLQSSHLYEVLQRFIVTHIDLTTKTLTTPALEGDASITSFVVLVDRLLTADVAVKTPLRIPVEKVLGLADDFNLPFCQLKLASMFSTPAVDDAVPEESVTDRLKAFDTAIEAAVAAENTTWTCIVPLLDISIAQHIRTRAESNFLRLFPSVKTIAEDTTNLETNIKQATNFLYIVSSTAYSIIKPSPLSTLATEVVTTFNNTWQVISSSNKTANAGFKNTVITRWLPLLLNFATIHATTVFEHTKPGNEARARTLLALAAILLELLTLSPPPPTLTTQTFDLGLLLVDALPDDMRAQCIKGLRDTTSNEQIRYMFSVAPNPESWLTLVGKGDAGGRDFPLRRWEMLGESTPNVGENDTSLSLTLFGARRG</sequence>
<accession>A0A9P7Z8J2</accession>
<keyword evidence="6" id="KW-0805">Transcription regulation</keyword>
<dbReference type="PANTHER" id="PTHR46567:SF1">
    <property type="entry name" value="MEDIATOR OF RNA POLYMERASE II TRANSCRIPTION SUBUNIT 12"/>
    <property type="match status" value="1"/>
</dbReference>
<keyword evidence="7" id="KW-0010">Activator</keyword>
<comment type="subcellular location">
    <subcellularLocation>
        <location evidence="1">Nucleus</location>
    </subcellularLocation>
</comment>
<dbReference type="SMART" id="SM01281">
    <property type="entry name" value="Med12"/>
    <property type="match status" value="1"/>
</dbReference>
<feature type="compositionally biased region" description="Basic and acidic residues" evidence="12">
    <location>
        <begin position="72"/>
        <end position="82"/>
    </location>
</feature>
<name>A0A9P7Z8J2_9HELO</name>
<feature type="region of interest" description="Disordered" evidence="12">
    <location>
        <begin position="1"/>
        <end position="108"/>
    </location>
</feature>
<keyword evidence="8" id="KW-0804">Transcription</keyword>
<evidence type="ECO:0000256" key="4">
    <source>
        <dbReference type="ARBA" id="ARBA00019622"/>
    </source>
</evidence>
<keyword evidence="15" id="KW-1185">Reference proteome</keyword>
<comment type="similarity">
    <text evidence="2">Belongs to the Mediator complex subunit 12 family.</text>
</comment>
<dbReference type="GO" id="GO:0003712">
    <property type="term" value="F:transcription coregulator activity"/>
    <property type="evidence" value="ECO:0007669"/>
    <property type="project" value="InterPro"/>
</dbReference>
<evidence type="ECO:0000256" key="12">
    <source>
        <dbReference type="SAM" id="MobiDB-lite"/>
    </source>
</evidence>
<comment type="subunit">
    <text evidence="3">Component of the SRB8-11 complex, which itself associates with the Mediator complex.</text>
</comment>
<evidence type="ECO:0000313" key="14">
    <source>
        <dbReference type="EMBL" id="KAG9247404.1"/>
    </source>
</evidence>
<comment type="caution">
    <text evidence="14">The sequence shown here is derived from an EMBL/GenBank/DDBJ whole genome shotgun (WGS) entry which is preliminary data.</text>
</comment>
<feature type="domain" description="Mediator complex subunit Med12" evidence="13">
    <location>
        <begin position="265"/>
        <end position="328"/>
    </location>
</feature>
<gene>
    <name evidence="14" type="ORF">BJ878DRAFT_186360</name>
</gene>